<sequence>MTALLRVQGKSEDQQPVKILRDTACSQSLILSDVLPLGPSLSVCEPGEKGTVLVADAAAPFLLTREALIESQKNDPLLDNSRAPRVRAGSLITLNIKNILIRIHGQVVEGAVGMSFAIHEMIDNFFEGLIEKNSASQSLSDTANPNLEIDLILGEQFDHV</sequence>
<dbReference type="EMBL" id="VOFY01000012">
    <property type="protein sequence ID" value="KAA8587329.1"/>
    <property type="molecule type" value="Genomic_DNA"/>
</dbReference>
<evidence type="ECO:0000313" key="1">
    <source>
        <dbReference type="EMBL" id="KAA8587329.1"/>
    </source>
</evidence>
<dbReference type="Proteomes" id="UP000327493">
    <property type="component" value="Chromosome 12"/>
</dbReference>
<accession>A0A5J5D1H1</accession>
<comment type="caution">
    <text evidence="1">The sequence shown here is derived from an EMBL/GenBank/DDBJ whole genome shotgun (WGS) entry which is preliminary data.</text>
</comment>
<name>A0A5J5D1H1_9PERO</name>
<keyword evidence="3" id="KW-1185">Reference proteome</keyword>
<evidence type="ECO:0000313" key="2">
    <source>
        <dbReference type="EMBL" id="KAA8587888.1"/>
    </source>
</evidence>
<protein>
    <submittedName>
        <fullName evidence="1">Uncharacterized protein</fullName>
    </submittedName>
</protein>
<reference evidence="1 3" key="1">
    <citation type="submission" date="2019-08" db="EMBL/GenBank/DDBJ databases">
        <title>A chromosome-level genome assembly, high-density linkage maps, and genome scans reveal the genomic architecture of hybrid incompatibilities underlying speciation via character displacement in darters (Percidae: Etheostominae).</title>
        <authorList>
            <person name="Moran R.L."/>
            <person name="Catchen J.M."/>
            <person name="Fuller R.C."/>
        </authorList>
    </citation>
    <scope>NUCLEOTIDE SEQUENCE [LARGE SCALE GENOMIC DNA]</scope>
    <source>
        <strain evidence="1">EspeVRDwgs_2016</strain>
        <tissue evidence="1">Muscle</tissue>
    </source>
</reference>
<gene>
    <name evidence="1" type="ORF">FQN60_016191</name>
    <name evidence="2" type="ORF">FQN60_016750</name>
</gene>
<proteinExistence type="predicted"/>
<evidence type="ECO:0000313" key="3">
    <source>
        <dbReference type="Proteomes" id="UP000327493"/>
    </source>
</evidence>
<dbReference type="AlphaFoldDB" id="A0A5J5D1H1"/>
<organism evidence="1 3">
    <name type="scientific">Etheostoma spectabile</name>
    <name type="common">orangethroat darter</name>
    <dbReference type="NCBI Taxonomy" id="54343"/>
    <lineage>
        <taxon>Eukaryota</taxon>
        <taxon>Metazoa</taxon>
        <taxon>Chordata</taxon>
        <taxon>Craniata</taxon>
        <taxon>Vertebrata</taxon>
        <taxon>Euteleostomi</taxon>
        <taxon>Actinopterygii</taxon>
        <taxon>Neopterygii</taxon>
        <taxon>Teleostei</taxon>
        <taxon>Neoteleostei</taxon>
        <taxon>Acanthomorphata</taxon>
        <taxon>Eupercaria</taxon>
        <taxon>Perciformes</taxon>
        <taxon>Percoidei</taxon>
        <taxon>Percidae</taxon>
        <taxon>Etheostomatinae</taxon>
        <taxon>Etheostoma</taxon>
    </lineage>
</organism>
<feature type="non-terminal residue" evidence="1">
    <location>
        <position position="160"/>
    </location>
</feature>
<dbReference type="EMBL" id="VOFY01000012">
    <property type="protein sequence ID" value="KAA8587888.1"/>
    <property type="molecule type" value="Genomic_DNA"/>
</dbReference>